<name>A0AAN8J2A0_TRICO</name>
<proteinExistence type="predicted"/>
<reference evidence="2 3" key="1">
    <citation type="submission" date="2019-10" db="EMBL/GenBank/DDBJ databases">
        <title>Assembly and Annotation for the nematode Trichostrongylus colubriformis.</title>
        <authorList>
            <person name="Martin J."/>
        </authorList>
    </citation>
    <scope>NUCLEOTIDE SEQUENCE [LARGE SCALE GENOMIC DNA]</scope>
    <source>
        <strain evidence="2">G859</strain>
        <tissue evidence="2">Whole worm</tissue>
    </source>
</reference>
<evidence type="ECO:0000313" key="2">
    <source>
        <dbReference type="EMBL" id="KAK5979099.1"/>
    </source>
</evidence>
<sequence>MVIYRKALVRSSGNHRNFLKAATTLVFAFTITSTIFFICQDSQNLYARKQQSVPLIIAWTRFFSTGLKTPLLSTLSNCSYTCHFIDREEQAI</sequence>
<dbReference type="Proteomes" id="UP001331761">
    <property type="component" value="Unassembled WGS sequence"/>
</dbReference>
<dbReference type="AlphaFoldDB" id="A0AAN8J2A0"/>
<keyword evidence="1" id="KW-0812">Transmembrane</keyword>
<feature type="transmembrane region" description="Helical" evidence="1">
    <location>
        <begin position="18"/>
        <end position="39"/>
    </location>
</feature>
<evidence type="ECO:0000256" key="1">
    <source>
        <dbReference type="SAM" id="Phobius"/>
    </source>
</evidence>
<keyword evidence="1" id="KW-0472">Membrane</keyword>
<organism evidence="2 3">
    <name type="scientific">Trichostrongylus colubriformis</name>
    <name type="common">Black scour worm</name>
    <dbReference type="NCBI Taxonomy" id="6319"/>
    <lineage>
        <taxon>Eukaryota</taxon>
        <taxon>Metazoa</taxon>
        <taxon>Ecdysozoa</taxon>
        <taxon>Nematoda</taxon>
        <taxon>Chromadorea</taxon>
        <taxon>Rhabditida</taxon>
        <taxon>Rhabditina</taxon>
        <taxon>Rhabditomorpha</taxon>
        <taxon>Strongyloidea</taxon>
        <taxon>Trichostrongylidae</taxon>
        <taxon>Trichostrongylus</taxon>
    </lineage>
</organism>
<evidence type="ECO:0000313" key="3">
    <source>
        <dbReference type="Proteomes" id="UP001331761"/>
    </source>
</evidence>
<keyword evidence="1" id="KW-1133">Transmembrane helix</keyword>
<keyword evidence="3" id="KW-1185">Reference proteome</keyword>
<gene>
    <name evidence="2" type="ORF">GCK32_002964</name>
</gene>
<accession>A0AAN8J2A0</accession>
<dbReference type="EMBL" id="WIXE01008677">
    <property type="protein sequence ID" value="KAK5979099.1"/>
    <property type="molecule type" value="Genomic_DNA"/>
</dbReference>
<protein>
    <submittedName>
        <fullName evidence="2">Uncharacterized protein</fullName>
    </submittedName>
</protein>
<comment type="caution">
    <text evidence="2">The sequence shown here is derived from an EMBL/GenBank/DDBJ whole genome shotgun (WGS) entry which is preliminary data.</text>
</comment>